<name>A0A5J5B3G9_9ASTE</name>
<evidence type="ECO:0008006" key="3">
    <source>
        <dbReference type="Google" id="ProtNLM"/>
    </source>
</evidence>
<proteinExistence type="predicted"/>
<organism evidence="1 2">
    <name type="scientific">Nyssa sinensis</name>
    <dbReference type="NCBI Taxonomy" id="561372"/>
    <lineage>
        <taxon>Eukaryota</taxon>
        <taxon>Viridiplantae</taxon>
        <taxon>Streptophyta</taxon>
        <taxon>Embryophyta</taxon>
        <taxon>Tracheophyta</taxon>
        <taxon>Spermatophyta</taxon>
        <taxon>Magnoliopsida</taxon>
        <taxon>eudicotyledons</taxon>
        <taxon>Gunneridae</taxon>
        <taxon>Pentapetalae</taxon>
        <taxon>asterids</taxon>
        <taxon>Cornales</taxon>
        <taxon>Nyssaceae</taxon>
        <taxon>Nyssa</taxon>
    </lineage>
</organism>
<dbReference type="SUPFAM" id="SSF56672">
    <property type="entry name" value="DNA/RNA polymerases"/>
    <property type="match status" value="1"/>
</dbReference>
<protein>
    <recommendedName>
        <fullName evidence="3">Reverse transcriptase Ty1/copia-type domain-containing protein</fullName>
    </recommendedName>
</protein>
<sequence>MSEEYDALVRNGTWELVPPISASNIVGCKWIFRIKRHSDGSIDRFKARLVAKGATPVSTLLPTSPPISLHSGTPLPDPTEYRTVVGSMQYLSLTRPDISYAVNKLSQYMHQPSTEHWALVKRILRYLYGTLDEGVIFYRDTPLCLHAFSDADWDGNPDDFSSTSAYIVYLGRNLISWSSKKQNIVSRSSTEAEYCSVVTTAAELK</sequence>
<dbReference type="InterPro" id="IPR043502">
    <property type="entry name" value="DNA/RNA_pol_sf"/>
</dbReference>
<dbReference type="PANTHER" id="PTHR11439">
    <property type="entry name" value="GAG-POL-RELATED RETROTRANSPOSON"/>
    <property type="match status" value="1"/>
</dbReference>
<keyword evidence="2" id="KW-1185">Reference proteome</keyword>
<evidence type="ECO:0000313" key="1">
    <source>
        <dbReference type="EMBL" id="KAA8537148.1"/>
    </source>
</evidence>
<dbReference type="Proteomes" id="UP000325577">
    <property type="component" value="Linkage Group LG16"/>
</dbReference>
<reference evidence="1 2" key="1">
    <citation type="submission" date="2019-09" db="EMBL/GenBank/DDBJ databases">
        <title>A chromosome-level genome assembly of the Chinese tupelo Nyssa sinensis.</title>
        <authorList>
            <person name="Yang X."/>
            <person name="Kang M."/>
            <person name="Yang Y."/>
            <person name="Xiong H."/>
            <person name="Wang M."/>
            <person name="Zhang Z."/>
            <person name="Wang Z."/>
            <person name="Wu H."/>
            <person name="Ma T."/>
            <person name="Liu J."/>
            <person name="Xi Z."/>
        </authorList>
    </citation>
    <scope>NUCLEOTIDE SEQUENCE [LARGE SCALE GENOMIC DNA]</scope>
    <source>
        <strain evidence="1">J267</strain>
        <tissue evidence="1">Leaf</tissue>
    </source>
</reference>
<dbReference type="CDD" id="cd09272">
    <property type="entry name" value="RNase_HI_RT_Ty1"/>
    <property type="match status" value="1"/>
</dbReference>
<accession>A0A5J5B3G9</accession>
<dbReference type="OrthoDB" id="1931513at2759"/>
<dbReference type="AlphaFoldDB" id="A0A5J5B3G9"/>
<gene>
    <name evidence="1" type="ORF">F0562_029626</name>
</gene>
<dbReference type="EMBL" id="CM018039">
    <property type="protein sequence ID" value="KAA8537148.1"/>
    <property type="molecule type" value="Genomic_DNA"/>
</dbReference>
<evidence type="ECO:0000313" key="2">
    <source>
        <dbReference type="Proteomes" id="UP000325577"/>
    </source>
</evidence>
<dbReference type="PANTHER" id="PTHR11439:SF489">
    <property type="entry name" value="RNA-DIRECTED DNA POLYMERASE"/>
    <property type="match status" value="1"/>
</dbReference>